<evidence type="ECO:0000313" key="5">
    <source>
        <dbReference type="EMBL" id="PSU99754.1"/>
    </source>
</evidence>
<accession>A0A2T3KJU3</accession>
<evidence type="ECO:0000313" key="6">
    <source>
        <dbReference type="Proteomes" id="UP000241426"/>
    </source>
</evidence>
<dbReference type="Gene3D" id="3.40.1350.10">
    <property type="match status" value="1"/>
</dbReference>
<dbReference type="InterPro" id="IPR011856">
    <property type="entry name" value="tRNA_endonuc-like_dom_sf"/>
</dbReference>
<comment type="caution">
    <text evidence="5">The sequence shown here is derived from an EMBL/GenBank/DDBJ whole genome shotgun (WGS) entry which is preliminary data.</text>
</comment>
<dbReference type="GO" id="GO:0003676">
    <property type="term" value="F:nucleic acid binding"/>
    <property type="evidence" value="ECO:0007669"/>
    <property type="project" value="InterPro"/>
</dbReference>
<organism evidence="5 6">
    <name type="scientific">Photobacterium kishitanii</name>
    <dbReference type="NCBI Taxonomy" id="318456"/>
    <lineage>
        <taxon>Bacteria</taxon>
        <taxon>Pseudomonadati</taxon>
        <taxon>Pseudomonadota</taxon>
        <taxon>Gammaproteobacteria</taxon>
        <taxon>Vibrionales</taxon>
        <taxon>Vibrionaceae</taxon>
        <taxon>Photobacterium</taxon>
    </lineage>
</organism>
<dbReference type="AlphaFoldDB" id="A0A2T3KJU3"/>
<dbReference type="InterPro" id="IPR014883">
    <property type="entry name" value="VRR_NUC"/>
</dbReference>
<evidence type="ECO:0000256" key="1">
    <source>
        <dbReference type="ARBA" id="ARBA00001946"/>
    </source>
</evidence>
<dbReference type="Proteomes" id="UP000241426">
    <property type="component" value="Unassembled WGS sequence"/>
</dbReference>
<evidence type="ECO:0000259" key="4">
    <source>
        <dbReference type="SMART" id="SM00990"/>
    </source>
</evidence>
<dbReference type="EMBL" id="PYNF01000005">
    <property type="protein sequence ID" value="PSU99754.1"/>
    <property type="molecule type" value="Genomic_DNA"/>
</dbReference>
<dbReference type="GO" id="GO:0016788">
    <property type="term" value="F:hydrolase activity, acting on ester bonds"/>
    <property type="evidence" value="ECO:0007669"/>
    <property type="project" value="InterPro"/>
</dbReference>
<evidence type="ECO:0000256" key="2">
    <source>
        <dbReference type="ARBA" id="ARBA00022722"/>
    </source>
</evidence>
<protein>
    <submittedName>
        <fullName evidence="5">VRR-NUC domain-containing protein</fullName>
    </submittedName>
</protein>
<proteinExistence type="predicted"/>
<keyword evidence="2" id="KW-0540">Nuclease</keyword>
<evidence type="ECO:0000256" key="3">
    <source>
        <dbReference type="ARBA" id="ARBA00022801"/>
    </source>
</evidence>
<keyword evidence="3" id="KW-0378">Hydrolase</keyword>
<feature type="domain" description="VRR-NUC" evidence="4">
    <location>
        <begin position="42"/>
        <end position="150"/>
    </location>
</feature>
<name>A0A2T3KJU3_9GAMM</name>
<comment type="cofactor">
    <cofactor evidence="1">
        <name>Mg(2+)</name>
        <dbReference type="ChEBI" id="CHEBI:18420"/>
    </cofactor>
</comment>
<dbReference type="SMART" id="SM00990">
    <property type="entry name" value="VRR_NUC"/>
    <property type="match status" value="1"/>
</dbReference>
<reference evidence="5 6" key="1">
    <citation type="submission" date="2018-01" db="EMBL/GenBank/DDBJ databases">
        <title>Whole genome sequencing of Histamine producing bacteria.</title>
        <authorList>
            <person name="Butler K."/>
        </authorList>
    </citation>
    <scope>NUCLEOTIDE SEQUENCE [LARGE SCALE GENOMIC DNA]</scope>
    <source>
        <strain evidence="5 6">FS-7.2</strain>
    </source>
</reference>
<gene>
    <name evidence="5" type="ORF">C9J27_08995</name>
</gene>
<dbReference type="Pfam" id="PF08774">
    <property type="entry name" value="VRR_NUC"/>
    <property type="match status" value="1"/>
</dbReference>
<sequence length="167" mass="19036">MLLQNNRVIEIVMFNDYDLIKSVGTQSRLKTNAQGRIKKQKRESESAEQKALIEWAGYTVIHGLRIGDYLTHVPNEGKRGPKAIKDFIELGGSPGYPDLMLDIPTSKYHGLRIEMKAPKPQKSAISDNQTQWLHRLADIGYRAVICYSVSEAITVITEYMRHYEQSN</sequence>
<dbReference type="GO" id="GO:0004518">
    <property type="term" value="F:nuclease activity"/>
    <property type="evidence" value="ECO:0007669"/>
    <property type="project" value="UniProtKB-KW"/>
</dbReference>